<protein>
    <recommendedName>
        <fullName evidence="9">Sodium/hydrogen exchanger</fullName>
    </recommendedName>
</protein>
<keyword evidence="5" id="KW-0915">Sodium</keyword>
<evidence type="ECO:0000256" key="3">
    <source>
        <dbReference type="ARBA" id="ARBA00022692"/>
    </source>
</evidence>
<name>A0A8T2NS36_9TELE</name>
<keyword evidence="4 10" id="KW-1133">Transmembrane helix</keyword>
<keyword evidence="8 9" id="KW-0739">Sodium transport</keyword>
<evidence type="ECO:0000313" key="14">
    <source>
        <dbReference type="Proteomes" id="UP000824540"/>
    </source>
</evidence>
<feature type="transmembrane region" description="Helical" evidence="10">
    <location>
        <begin position="125"/>
        <end position="141"/>
    </location>
</feature>
<evidence type="ECO:0000256" key="1">
    <source>
        <dbReference type="ARBA" id="ARBA00004141"/>
    </source>
</evidence>
<keyword evidence="6 9" id="KW-0406">Ion transport</keyword>
<sequence length="351" mass="38102">MLVPLLLVLSAVSVAVTDLYVTEASAPTERALTVFPVPSPTAPHLSEQRNDAGIALARSADSHEPSASTDQGETSHHGGGYKIVQWEWSYVQTPYIIAIWILVASVAKILFHFSQRVTTVVPESCLLILLGLVLGGIVLIANKKQLYELDPGLFFLFLLPTIVGDAGYFMPSRLFFDNLGAILLYAVVGTLWNAFCTGFSLYGMKLAGVIDEKVEGGMMEFLLFGALISAVDPVAVLAVFEEVHVNETLFIIVFGESLLNDAVTVVLYKVYISFVEVGPGNIHTADYFKGVASFLIVSIGGTVVGLIFALILAFVTRFTKRVRIIEPLFVFLLVYLAYLTAELLSLSAILS</sequence>
<evidence type="ECO:0000256" key="2">
    <source>
        <dbReference type="ARBA" id="ARBA00022448"/>
    </source>
</evidence>
<evidence type="ECO:0000256" key="8">
    <source>
        <dbReference type="ARBA" id="ARBA00023201"/>
    </source>
</evidence>
<dbReference type="InterPro" id="IPR004709">
    <property type="entry name" value="NaH_exchanger"/>
</dbReference>
<dbReference type="PRINTS" id="PR01084">
    <property type="entry name" value="NAHEXCHNGR"/>
</dbReference>
<dbReference type="GO" id="GO:0051453">
    <property type="term" value="P:regulation of intracellular pH"/>
    <property type="evidence" value="ECO:0007669"/>
    <property type="project" value="TreeGrafter"/>
</dbReference>
<comment type="subcellular location">
    <subcellularLocation>
        <location evidence="1">Membrane</location>
        <topology evidence="1">Multi-pass membrane protein</topology>
    </subcellularLocation>
</comment>
<dbReference type="InterPro" id="IPR018422">
    <property type="entry name" value="Cation/H_exchanger_CPA1"/>
</dbReference>
<evidence type="ECO:0000256" key="5">
    <source>
        <dbReference type="ARBA" id="ARBA00023053"/>
    </source>
</evidence>
<feature type="signal peptide" evidence="11">
    <location>
        <begin position="1"/>
        <end position="17"/>
    </location>
</feature>
<proteinExistence type="inferred from homology"/>
<reference evidence="13" key="1">
    <citation type="thesis" date="2021" institute="BYU ScholarsArchive" country="Provo, UT, USA">
        <title>Applications of and Algorithms for Genome Assembly and Genomic Analyses with an Emphasis on Marine Teleosts.</title>
        <authorList>
            <person name="Pickett B.D."/>
        </authorList>
    </citation>
    <scope>NUCLEOTIDE SEQUENCE</scope>
    <source>
        <strain evidence="13">HI-2016</strain>
    </source>
</reference>
<dbReference type="Proteomes" id="UP000824540">
    <property type="component" value="Unassembled WGS sequence"/>
</dbReference>
<dbReference type="EMBL" id="JAFBMS010000031">
    <property type="protein sequence ID" value="KAG9341980.1"/>
    <property type="molecule type" value="Genomic_DNA"/>
</dbReference>
<keyword evidence="2 9" id="KW-0813">Transport</keyword>
<dbReference type="NCBIfam" id="TIGR00840">
    <property type="entry name" value="b_cpa1"/>
    <property type="match status" value="1"/>
</dbReference>
<feature type="transmembrane region" description="Helical" evidence="10">
    <location>
        <begin position="249"/>
        <end position="271"/>
    </location>
</feature>
<feature type="transmembrane region" description="Helical" evidence="10">
    <location>
        <begin position="328"/>
        <end position="350"/>
    </location>
</feature>
<keyword evidence="14" id="KW-1185">Reference proteome</keyword>
<evidence type="ECO:0000256" key="10">
    <source>
        <dbReference type="SAM" id="Phobius"/>
    </source>
</evidence>
<dbReference type="GO" id="GO:0005886">
    <property type="term" value="C:plasma membrane"/>
    <property type="evidence" value="ECO:0007669"/>
    <property type="project" value="TreeGrafter"/>
</dbReference>
<dbReference type="AlphaFoldDB" id="A0A8T2NS36"/>
<dbReference type="Gene3D" id="6.10.140.1330">
    <property type="match status" value="1"/>
</dbReference>
<organism evidence="13 14">
    <name type="scientific">Albula glossodonta</name>
    <name type="common">roundjaw bonefish</name>
    <dbReference type="NCBI Taxonomy" id="121402"/>
    <lineage>
        <taxon>Eukaryota</taxon>
        <taxon>Metazoa</taxon>
        <taxon>Chordata</taxon>
        <taxon>Craniata</taxon>
        <taxon>Vertebrata</taxon>
        <taxon>Euteleostomi</taxon>
        <taxon>Actinopterygii</taxon>
        <taxon>Neopterygii</taxon>
        <taxon>Teleostei</taxon>
        <taxon>Albuliformes</taxon>
        <taxon>Albulidae</taxon>
        <taxon>Albula</taxon>
    </lineage>
</organism>
<dbReference type="GO" id="GO:0015386">
    <property type="term" value="F:potassium:proton antiporter activity"/>
    <property type="evidence" value="ECO:0007669"/>
    <property type="project" value="TreeGrafter"/>
</dbReference>
<gene>
    <name evidence="13" type="ORF">JZ751_018297</name>
</gene>
<feature type="transmembrane region" description="Helical" evidence="10">
    <location>
        <begin position="95"/>
        <end position="113"/>
    </location>
</feature>
<accession>A0A8T2NS36</accession>
<comment type="similarity">
    <text evidence="9">Belongs to the monovalent cation:proton antiporter 1 (CPA1) transporter (TC 2.A.36) family.</text>
</comment>
<dbReference type="PANTHER" id="PTHR10110">
    <property type="entry name" value="SODIUM/HYDROGEN EXCHANGER"/>
    <property type="match status" value="1"/>
</dbReference>
<feature type="transmembrane region" description="Helical" evidence="10">
    <location>
        <begin position="182"/>
        <end position="201"/>
    </location>
</feature>
<evidence type="ECO:0000256" key="9">
    <source>
        <dbReference type="RuleBase" id="RU003722"/>
    </source>
</evidence>
<feature type="transmembrane region" description="Helical" evidence="10">
    <location>
        <begin position="291"/>
        <end position="316"/>
    </location>
</feature>
<dbReference type="InterPro" id="IPR006153">
    <property type="entry name" value="Cation/H_exchanger_TM"/>
</dbReference>
<evidence type="ECO:0000256" key="7">
    <source>
        <dbReference type="ARBA" id="ARBA00023136"/>
    </source>
</evidence>
<evidence type="ECO:0000256" key="11">
    <source>
        <dbReference type="SAM" id="SignalP"/>
    </source>
</evidence>
<dbReference type="Pfam" id="PF00999">
    <property type="entry name" value="Na_H_Exchanger"/>
    <property type="match status" value="1"/>
</dbReference>
<feature type="transmembrane region" description="Helical" evidence="10">
    <location>
        <begin position="153"/>
        <end position="170"/>
    </location>
</feature>
<dbReference type="GO" id="GO:0098719">
    <property type="term" value="P:sodium ion import across plasma membrane"/>
    <property type="evidence" value="ECO:0007669"/>
    <property type="project" value="TreeGrafter"/>
</dbReference>
<keyword evidence="7 10" id="KW-0472">Membrane</keyword>
<feature type="domain" description="Cation/H+ exchanger transmembrane" evidence="12">
    <location>
        <begin position="101"/>
        <end position="350"/>
    </location>
</feature>
<evidence type="ECO:0000259" key="12">
    <source>
        <dbReference type="Pfam" id="PF00999"/>
    </source>
</evidence>
<keyword evidence="9" id="KW-0050">Antiport</keyword>
<keyword evidence="11" id="KW-0732">Signal</keyword>
<dbReference type="OrthoDB" id="8937478at2759"/>
<feature type="transmembrane region" description="Helical" evidence="10">
    <location>
        <begin position="221"/>
        <end position="240"/>
    </location>
</feature>
<evidence type="ECO:0000256" key="6">
    <source>
        <dbReference type="ARBA" id="ARBA00023065"/>
    </source>
</evidence>
<dbReference type="PANTHER" id="PTHR10110:SF56">
    <property type="entry name" value="SODIUM_HYDROGEN EXCHANGER 5"/>
    <property type="match status" value="1"/>
</dbReference>
<evidence type="ECO:0000256" key="4">
    <source>
        <dbReference type="ARBA" id="ARBA00022989"/>
    </source>
</evidence>
<comment type="caution">
    <text evidence="13">The sequence shown here is derived from an EMBL/GenBank/DDBJ whole genome shotgun (WGS) entry which is preliminary data.</text>
</comment>
<feature type="chain" id="PRO_5035923586" description="Sodium/hydrogen exchanger" evidence="11">
    <location>
        <begin position="18"/>
        <end position="351"/>
    </location>
</feature>
<evidence type="ECO:0000313" key="13">
    <source>
        <dbReference type="EMBL" id="KAG9341980.1"/>
    </source>
</evidence>
<dbReference type="GO" id="GO:0015385">
    <property type="term" value="F:sodium:proton antiporter activity"/>
    <property type="evidence" value="ECO:0007669"/>
    <property type="project" value="InterPro"/>
</dbReference>
<keyword evidence="3 9" id="KW-0812">Transmembrane</keyword>